<protein>
    <submittedName>
        <fullName evidence="1">16551_t:CDS:1</fullName>
    </submittedName>
</protein>
<name>A0ACA9SVL3_9GLOM</name>
<accession>A0ACA9SVL3</accession>
<proteinExistence type="predicted"/>
<evidence type="ECO:0000313" key="2">
    <source>
        <dbReference type="Proteomes" id="UP000789920"/>
    </source>
</evidence>
<dbReference type="EMBL" id="CAJVQC010160140">
    <property type="protein sequence ID" value="CAG8848307.1"/>
    <property type="molecule type" value="Genomic_DNA"/>
</dbReference>
<sequence>IAIMSPRNKPKNKGVIQKKTITKKTAKHKHAAKRKRNSYSIEQKKQVVAYAKVNGRNKAAAAFKLDRSMVGRWIKASRLWVAKIRQSTKRVGSGRKEFYPEAEKKLYNWIMEQRKQGLGVSYEIARIKMCDILKEPDMTILYGDSIKNFKLSNRWMFA</sequence>
<keyword evidence="2" id="KW-1185">Reference proteome</keyword>
<reference evidence="1" key="1">
    <citation type="submission" date="2021-06" db="EMBL/GenBank/DDBJ databases">
        <authorList>
            <person name="Kallberg Y."/>
            <person name="Tangrot J."/>
            <person name="Rosling A."/>
        </authorList>
    </citation>
    <scope>NUCLEOTIDE SEQUENCE</scope>
    <source>
        <strain evidence="1">MA461A</strain>
    </source>
</reference>
<feature type="non-terminal residue" evidence="1">
    <location>
        <position position="158"/>
    </location>
</feature>
<dbReference type="Proteomes" id="UP000789920">
    <property type="component" value="Unassembled WGS sequence"/>
</dbReference>
<comment type="caution">
    <text evidence="1">The sequence shown here is derived from an EMBL/GenBank/DDBJ whole genome shotgun (WGS) entry which is preliminary data.</text>
</comment>
<gene>
    <name evidence="1" type="ORF">RPERSI_LOCUS35050</name>
</gene>
<organism evidence="1 2">
    <name type="scientific">Racocetra persica</name>
    <dbReference type="NCBI Taxonomy" id="160502"/>
    <lineage>
        <taxon>Eukaryota</taxon>
        <taxon>Fungi</taxon>
        <taxon>Fungi incertae sedis</taxon>
        <taxon>Mucoromycota</taxon>
        <taxon>Glomeromycotina</taxon>
        <taxon>Glomeromycetes</taxon>
        <taxon>Diversisporales</taxon>
        <taxon>Gigasporaceae</taxon>
        <taxon>Racocetra</taxon>
    </lineage>
</organism>
<feature type="non-terminal residue" evidence="1">
    <location>
        <position position="1"/>
    </location>
</feature>
<evidence type="ECO:0000313" key="1">
    <source>
        <dbReference type="EMBL" id="CAG8848307.1"/>
    </source>
</evidence>